<evidence type="ECO:0000256" key="5">
    <source>
        <dbReference type="ARBA" id="ARBA00023136"/>
    </source>
</evidence>
<gene>
    <name evidence="7" type="ORF">MNBD_BACTEROID06-16</name>
</gene>
<feature type="transmembrane region" description="Helical" evidence="6">
    <location>
        <begin position="273"/>
        <end position="295"/>
    </location>
</feature>
<feature type="transmembrane region" description="Helical" evidence="6">
    <location>
        <begin position="12"/>
        <end position="35"/>
    </location>
</feature>
<dbReference type="AlphaFoldDB" id="A0A3B0UDR0"/>
<evidence type="ECO:0000256" key="3">
    <source>
        <dbReference type="ARBA" id="ARBA00022692"/>
    </source>
</evidence>
<feature type="transmembrane region" description="Helical" evidence="6">
    <location>
        <begin position="47"/>
        <end position="67"/>
    </location>
</feature>
<dbReference type="PANTHER" id="PTHR30250">
    <property type="entry name" value="PST FAMILY PREDICTED COLANIC ACID TRANSPORTER"/>
    <property type="match status" value="1"/>
</dbReference>
<dbReference type="EMBL" id="UOES01000101">
    <property type="protein sequence ID" value="VAW26453.1"/>
    <property type="molecule type" value="Genomic_DNA"/>
</dbReference>
<dbReference type="GO" id="GO:0005886">
    <property type="term" value="C:plasma membrane"/>
    <property type="evidence" value="ECO:0007669"/>
    <property type="project" value="UniProtKB-SubCell"/>
</dbReference>
<sequence>MGSIKQLVGQTAIYGVSSILGRIVNYFLVMLHTSIFLKDELGATSYLFGYIALALIIITFGMETTYFRFATKEENPRTYNVASTAVLLVSFFIGLLVYFSSGGIANFASNKFEWVLNPILIYWIAGIIFIDGATAIPFARLRITNQPIKFVTAKLVAIFLNIILQLLFLVVFPAIYNQKYLVVLKPFIDSIYNPNLRIEYIFLSYLLSNSVLFFLLIKEFLLIRLSLHWETLKPMLRYAVPILITGIAGWVITELDKSAVANWSEGGLFAQGVYSQTFKLGAIMMLAIQAFRYAVEPFFFSQAKDKQAP</sequence>
<comment type="subcellular location">
    <subcellularLocation>
        <location evidence="1">Cell membrane</location>
        <topology evidence="1">Multi-pass membrane protein</topology>
    </subcellularLocation>
</comment>
<evidence type="ECO:0000256" key="6">
    <source>
        <dbReference type="SAM" id="Phobius"/>
    </source>
</evidence>
<protein>
    <submittedName>
        <fullName evidence="7">Polysaccharide biosynthesis protein</fullName>
    </submittedName>
</protein>
<keyword evidence="2" id="KW-1003">Cell membrane</keyword>
<organism evidence="7">
    <name type="scientific">hydrothermal vent metagenome</name>
    <dbReference type="NCBI Taxonomy" id="652676"/>
    <lineage>
        <taxon>unclassified sequences</taxon>
        <taxon>metagenomes</taxon>
        <taxon>ecological metagenomes</taxon>
    </lineage>
</organism>
<dbReference type="InterPro" id="IPR050833">
    <property type="entry name" value="Poly_Biosynth_Transport"/>
</dbReference>
<feature type="transmembrane region" description="Helical" evidence="6">
    <location>
        <begin position="235"/>
        <end position="253"/>
    </location>
</feature>
<feature type="transmembrane region" description="Helical" evidence="6">
    <location>
        <begin position="200"/>
        <end position="223"/>
    </location>
</feature>
<name>A0A3B0UDR0_9ZZZZ</name>
<evidence type="ECO:0000313" key="7">
    <source>
        <dbReference type="EMBL" id="VAW26453.1"/>
    </source>
</evidence>
<feature type="non-terminal residue" evidence="7">
    <location>
        <position position="309"/>
    </location>
</feature>
<feature type="transmembrane region" description="Helical" evidence="6">
    <location>
        <begin position="151"/>
        <end position="176"/>
    </location>
</feature>
<proteinExistence type="predicted"/>
<dbReference type="PANTHER" id="PTHR30250:SF11">
    <property type="entry name" value="O-ANTIGEN TRANSPORTER-RELATED"/>
    <property type="match status" value="1"/>
</dbReference>
<evidence type="ECO:0000256" key="1">
    <source>
        <dbReference type="ARBA" id="ARBA00004651"/>
    </source>
</evidence>
<evidence type="ECO:0000256" key="4">
    <source>
        <dbReference type="ARBA" id="ARBA00022989"/>
    </source>
</evidence>
<evidence type="ECO:0000256" key="2">
    <source>
        <dbReference type="ARBA" id="ARBA00022475"/>
    </source>
</evidence>
<accession>A0A3B0UDR0</accession>
<feature type="transmembrane region" description="Helical" evidence="6">
    <location>
        <begin position="119"/>
        <end position="139"/>
    </location>
</feature>
<keyword evidence="4 6" id="KW-1133">Transmembrane helix</keyword>
<keyword evidence="5 6" id="KW-0472">Membrane</keyword>
<feature type="transmembrane region" description="Helical" evidence="6">
    <location>
        <begin position="79"/>
        <end position="99"/>
    </location>
</feature>
<reference evidence="7" key="1">
    <citation type="submission" date="2018-06" db="EMBL/GenBank/DDBJ databases">
        <authorList>
            <person name="Zhirakovskaya E."/>
        </authorList>
    </citation>
    <scope>NUCLEOTIDE SEQUENCE</scope>
</reference>
<keyword evidence="3 6" id="KW-0812">Transmembrane</keyword>